<evidence type="ECO:0000256" key="1">
    <source>
        <dbReference type="SAM" id="MobiDB-lite"/>
    </source>
</evidence>
<name>A0ABR3PNS2_9PEZI</name>
<keyword evidence="2" id="KW-0812">Transmembrane</keyword>
<feature type="region of interest" description="Disordered" evidence="1">
    <location>
        <begin position="52"/>
        <end position="91"/>
    </location>
</feature>
<protein>
    <submittedName>
        <fullName evidence="3">Uncharacterized protein</fullName>
    </submittedName>
</protein>
<comment type="caution">
    <text evidence="3">The sequence shown here is derived from an EMBL/GenBank/DDBJ whole genome shotgun (WGS) entry which is preliminary data.</text>
</comment>
<dbReference type="GeneID" id="95975032"/>
<accession>A0ABR3PNS2</accession>
<sequence>MASLFTRAHMSCQPCPPILLQLPLSARQCPTLRPSRFADAIRASRASARLFHSTPIAASRKPRAATYKPSSSSSPATSPPNAQPRTTHPSKKLDYPLQVQQTSSTAAAAATTTTTAPDQRQLTPQQIAAGFLLRMSDSPTSTLQSTRSAALAANALPAPYYQREKTPYQAIIDKLAQSKTPTVIYTAPSQTTFVVVCLTSTLFISWVAYVTWNNYAPSIEQGNVTLAGVGIVNCLLWVAVASYFALGPSGLVKRVIAIPAKSSTHAVNAPKPTLRFEPAALPLIGWPKPFEVKLSDVHSDRLFAHEMSRLALKKNLNAGGLTEHFSWLAAVWSSYLKMFARVQRFAYVRAGFANLKLDLRDCQTLDNGRVLDQLIKLDSKPANLLKRMFVQN</sequence>
<dbReference type="EMBL" id="JBFMKM010000003">
    <property type="protein sequence ID" value="KAL1311126.1"/>
    <property type="molecule type" value="Genomic_DNA"/>
</dbReference>
<reference evidence="3 4" key="1">
    <citation type="submission" date="2024-07" db="EMBL/GenBank/DDBJ databases">
        <title>Draft sequence of the Neodothiora populina.</title>
        <authorList>
            <person name="Drown D.D."/>
            <person name="Schuette U.S."/>
            <person name="Buechlein A.B."/>
            <person name="Rusch D.R."/>
            <person name="Winton L.W."/>
            <person name="Adams G.A."/>
        </authorList>
    </citation>
    <scope>NUCLEOTIDE SEQUENCE [LARGE SCALE GENOMIC DNA]</scope>
    <source>
        <strain evidence="3 4">CPC 39397</strain>
    </source>
</reference>
<evidence type="ECO:0000313" key="4">
    <source>
        <dbReference type="Proteomes" id="UP001562354"/>
    </source>
</evidence>
<organism evidence="3 4">
    <name type="scientific">Neodothiora populina</name>
    <dbReference type="NCBI Taxonomy" id="2781224"/>
    <lineage>
        <taxon>Eukaryota</taxon>
        <taxon>Fungi</taxon>
        <taxon>Dikarya</taxon>
        <taxon>Ascomycota</taxon>
        <taxon>Pezizomycotina</taxon>
        <taxon>Dothideomycetes</taxon>
        <taxon>Dothideomycetidae</taxon>
        <taxon>Dothideales</taxon>
        <taxon>Dothioraceae</taxon>
        <taxon>Neodothiora</taxon>
    </lineage>
</organism>
<keyword evidence="2" id="KW-0472">Membrane</keyword>
<proteinExistence type="predicted"/>
<feature type="transmembrane region" description="Helical" evidence="2">
    <location>
        <begin position="224"/>
        <end position="246"/>
    </location>
</feature>
<evidence type="ECO:0000256" key="2">
    <source>
        <dbReference type="SAM" id="Phobius"/>
    </source>
</evidence>
<evidence type="ECO:0000313" key="3">
    <source>
        <dbReference type="EMBL" id="KAL1311126.1"/>
    </source>
</evidence>
<feature type="transmembrane region" description="Helical" evidence="2">
    <location>
        <begin position="193"/>
        <end position="212"/>
    </location>
</feature>
<keyword evidence="4" id="KW-1185">Reference proteome</keyword>
<keyword evidence="2" id="KW-1133">Transmembrane helix</keyword>
<gene>
    <name evidence="3" type="ORF">AAFC00_001329</name>
</gene>
<dbReference type="Proteomes" id="UP001562354">
    <property type="component" value="Unassembled WGS sequence"/>
</dbReference>
<dbReference type="RefSeq" id="XP_069203975.1">
    <property type="nucleotide sequence ID" value="XM_069340505.1"/>
</dbReference>